<dbReference type="EMBL" id="JAAVVJ010000007">
    <property type="protein sequence ID" value="KAF7218907.1"/>
    <property type="molecule type" value="Genomic_DNA"/>
</dbReference>
<accession>A0A1A8B4M9</accession>
<dbReference type="RefSeq" id="XP_015806969.1">
    <property type="nucleotide sequence ID" value="XM_015951483.1"/>
</dbReference>
<keyword evidence="9 12" id="KW-0675">Receptor</keyword>
<dbReference type="EMBL" id="HADY01022950">
    <property type="protein sequence ID" value="SBP61435.1"/>
    <property type="molecule type" value="Transcribed_RNA"/>
</dbReference>
<feature type="transmembrane region" description="Helical" evidence="13">
    <location>
        <begin position="293"/>
        <end position="318"/>
    </location>
</feature>
<dbReference type="KEGG" id="nfu:107380309"/>
<dbReference type="PROSITE" id="PS00237">
    <property type="entry name" value="G_PROTEIN_RECEP_F1_1"/>
    <property type="match status" value="1"/>
</dbReference>
<dbReference type="GO" id="GO:0004930">
    <property type="term" value="F:G protein-coupled receptor activity"/>
    <property type="evidence" value="ECO:0007669"/>
    <property type="project" value="UniProtKB-KW"/>
</dbReference>
<feature type="domain" description="G-protein coupled receptors family 1 profile" evidence="14">
    <location>
        <begin position="59"/>
        <end position="315"/>
    </location>
</feature>
<evidence type="ECO:0000256" key="11">
    <source>
        <dbReference type="ARBA" id="ARBA00023224"/>
    </source>
</evidence>
<dbReference type="Proteomes" id="UP000694548">
    <property type="component" value="Chromosome sgr06"/>
</dbReference>
<keyword evidence="3" id="KW-1003">Cell membrane</keyword>
<dbReference type="InterPro" id="IPR000276">
    <property type="entry name" value="GPCR_Rhodpsn"/>
</dbReference>
<evidence type="ECO:0000256" key="10">
    <source>
        <dbReference type="ARBA" id="ARBA00023180"/>
    </source>
</evidence>
<dbReference type="InterPro" id="IPR017452">
    <property type="entry name" value="GPCR_Rhodpsn_7TM"/>
</dbReference>
<keyword evidence="11 12" id="KW-0807">Transducer</keyword>
<dbReference type="PRINTS" id="PR00237">
    <property type="entry name" value="GPCRRHODOPSN"/>
</dbReference>
<keyword evidence="4 12" id="KW-0812">Transmembrane</keyword>
<feature type="transmembrane region" description="Helical" evidence="13">
    <location>
        <begin position="77"/>
        <end position="99"/>
    </location>
</feature>
<evidence type="ECO:0000256" key="12">
    <source>
        <dbReference type="RuleBase" id="RU000688"/>
    </source>
</evidence>
<dbReference type="OMA" id="TSCYAWM"/>
<reference evidence="15" key="4">
    <citation type="submission" date="2020-03" db="EMBL/GenBank/DDBJ databases">
        <title>Intra-Species Differences in Population Size shape Life History and Genome Evolution.</title>
        <authorList>
            <person name="Willemsen D."/>
            <person name="Cui R."/>
            <person name="Valenzano D.R."/>
        </authorList>
    </citation>
    <scope>NUCLEOTIDE SEQUENCE</scope>
    <source>
        <strain evidence="15">GRZ</strain>
        <tissue evidence="15">Whole</tissue>
    </source>
</reference>
<keyword evidence="8" id="KW-1015">Disulfide bond</keyword>
<keyword evidence="7 13" id="KW-0472">Membrane</keyword>
<evidence type="ECO:0000256" key="13">
    <source>
        <dbReference type="SAM" id="Phobius"/>
    </source>
</evidence>
<reference evidence="16" key="2">
    <citation type="submission" date="2016-05" db="EMBL/GenBank/DDBJ databases">
        <authorList>
            <person name="Lavstsen T."/>
            <person name="Jespersen J.S."/>
        </authorList>
    </citation>
    <scope>NUCLEOTIDE SEQUENCE</scope>
    <source>
        <tissue evidence="16">Brain</tissue>
    </source>
</reference>
<evidence type="ECO:0000256" key="8">
    <source>
        <dbReference type="ARBA" id="ARBA00023157"/>
    </source>
</evidence>
<feature type="transmembrane region" description="Helical" evidence="13">
    <location>
        <begin position="247"/>
        <end position="273"/>
    </location>
</feature>
<dbReference type="FunFam" id="1.20.1070.10:FF:000065">
    <property type="entry name" value="G-protein coupled receptor 4"/>
    <property type="match status" value="1"/>
</dbReference>
<sequence length="357" mass="40527">MTEANRVPEDMMNTTSVHQNTTLAQATTSQADCVQIGLNPISDFLMGVYILAFVFGLTVNMLTLYPILHQVKQQNILGIFLLSLSVSDLLFIFTMPLWINYYNQDHKWNLGAMSCKVAGFFYYSNMYVSIYLLCCISVDRCLVVCYPLRFKSHRTHRYAWVLCAIVYVTVMVLHVIILSFGKSVDETSGRCYETYPMEKTVAIFNMVRVGLGFMLPLLVLAVSYWKVLATVGRSPSLKTQVKKKVRLLSFGVIGIFSICFAPYHIILFIRSLVFFSNDNHSPEGPYCKFEQNIHFFFSVTLALSSLNSMVDPVLYVLVSNGVKDKMSKCWGRTKHTVSNESSQGVFRRESPNDKGLI</sequence>
<feature type="transmembrane region" description="Helical" evidence="13">
    <location>
        <begin position="201"/>
        <end position="227"/>
    </location>
</feature>
<dbReference type="GO" id="GO:0010972">
    <property type="term" value="P:negative regulation of G2/M transition of mitotic cell cycle"/>
    <property type="evidence" value="ECO:0007669"/>
    <property type="project" value="TreeGrafter"/>
</dbReference>
<dbReference type="Bgee" id="ENSNFUG00015013881">
    <property type="expression patterns" value="Expressed in zone of skin and 2 other cell types or tissues"/>
</dbReference>
<reference evidence="16" key="3">
    <citation type="submission" date="2016-06" db="EMBL/GenBank/DDBJ databases">
        <title>The genome of a short-lived fish provides insights into sex chromosome evolution and the genetic control of aging.</title>
        <authorList>
            <person name="Reichwald K."/>
            <person name="Felder M."/>
            <person name="Petzold A."/>
            <person name="Koch P."/>
            <person name="Groth M."/>
            <person name="Platzer M."/>
        </authorList>
    </citation>
    <scope>NUCLEOTIDE SEQUENCE</scope>
    <source>
        <tissue evidence="16">Brain</tissue>
    </source>
</reference>
<dbReference type="PANTHER" id="PTHR24234:SF7">
    <property type="entry name" value="G-PROTEIN COUPLED RECEPTOR 132-RELATED"/>
    <property type="match status" value="1"/>
</dbReference>
<dbReference type="GeneID" id="107380309"/>
<protein>
    <submittedName>
        <fullName evidence="16 17">G protein-coupled receptor 132</fullName>
    </submittedName>
    <submittedName>
        <fullName evidence="15">G-protein coupled receptor 4-like</fullName>
    </submittedName>
</protein>
<dbReference type="AlphaFoldDB" id="A0A1A8B4M9"/>
<dbReference type="SUPFAM" id="SSF81321">
    <property type="entry name" value="Family A G protein-coupled receptor-like"/>
    <property type="match status" value="1"/>
</dbReference>
<dbReference type="Proteomes" id="UP000822369">
    <property type="component" value="Chromosome 7"/>
</dbReference>
<dbReference type="GO" id="GO:0005886">
    <property type="term" value="C:plasma membrane"/>
    <property type="evidence" value="ECO:0007669"/>
    <property type="project" value="UniProtKB-SubCell"/>
</dbReference>
<keyword evidence="10" id="KW-0325">Glycoprotein</keyword>
<evidence type="ECO:0000256" key="4">
    <source>
        <dbReference type="ARBA" id="ARBA00022692"/>
    </source>
</evidence>
<evidence type="ECO:0000313" key="15">
    <source>
        <dbReference type="EMBL" id="KAF7218907.1"/>
    </source>
</evidence>
<proteinExistence type="inferred from homology"/>
<dbReference type="PRINTS" id="PR01157">
    <property type="entry name" value="P2YPURNOCPTR"/>
</dbReference>
<dbReference type="GeneTree" id="ENSGT01150000286937"/>
<keyword evidence="6 12" id="KW-0297">G-protein coupled receptor</keyword>
<feature type="transmembrane region" description="Helical" evidence="13">
    <location>
        <begin position="44"/>
        <end position="65"/>
    </location>
</feature>
<evidence type="ECO:0000313" key="16">
    <source>
        <dbReference type="EMBL" id="SBP61435.1"/>
    </source>
</evidence>
<keyword evidence="18" id="KW-1185">Reference proteome</keyword>
<dbReference type="Pfam" id="PF00001">
    <property type="entry name" value="7tm_1"/>
    <property type="match status" value="1"/>
</dbReference>
<evidence type="ECO:0000256" key="9">
    <source>
        <dbReference type="ARBA" id="ARBA00023170"/>
    </source>
</evidence>
<comment type="similarity">
    <text evidence="2 12">Belongs to the G-protein coupled receptor 1 family.</text>
</comment>
<evidence type="ECO:0000313" key="18">
    <source>
        <dbReference type="Proteomes" id="UP000694548"/>
    </source>
</evidence>
<dbReference type="Ensembl" id="ENSNFUT00015029945.1">
    <property type="protein sequence ID" value="ENSNFUP00015028660.1"/>
    <property type="gene ID" value="ENSNFUG00015013881.1"/>
</dbReference>
<reference evidence="17" key="5">
    <citation type="submission" date="2025-05" db="UniProtKB">
        <authorList>
            <consortium name="Ensembl"/>
        </authorList>
    </citation>
    <scope>IDENTIFICATION</scope>
</reference>
<feature type="transmembrane region" description="Helical" evidence="13">
    <location>
        <begin position="158"/>
        <end position="181"/>
    </location>
</feature>
<evidence type="ECO:0000256" key="1">
    <source>
        <dbReference type="ARBA" id="ARBA00004651"/>
    </source>
</evidence>
<dbReference type="PANTHER" id="PTHR24234">
    <property type="entry name" value="LYSOPHOSPHATIDIC ACID RECEPTOR 5/SPHINGOSYLPHOSPHORYLCHOLINE RECEPTOR"/>
    <property type="match status" value="1"/>
</dbReference>
<evidence type="ECO:0000256" key="3">
    <source>
        <dbReference type="ARBA" id="ARBA00022475"/>
    </source>
</evidence>
<dbReference type="OrthoDB" id="6021389at2759"/>
<evidence type="ECO:0000259" key="14">
    <source>
        <dbReference type="PROSITE" id="PS50262"/>
    </source>
</evidence>
<comment type="subcellular location">
    <subcellularLocation>
        <location evidence="1">Cell membrane</location>
        <topology evidence="1">Multi-pass membrane protein</topology>
    </subcellularLocation>
</comment>
<reference evidence="17" key="1">
    <citation type="submission" date="2014-08" db="EMBL/GenBank/DDBJ databases">
        <authorList>
            <person name="Senf B."/>
            <person name="Petzold A."/>
            <person name="Downie B.R."/>
            <person name="Koch P."/>
            <person name="Platzer M."/>
        </authorList>
    </citation>
    <scope>NUCLEOTIDE SEQUENCE [LARGE SCALE GENOMIC DNA]</scope>
    <source>
        <strain evidence="17">GRZ</strain>
    </source>
</reference>
<evidence type="ECO:0000313" key="17">
    <source>
        <dbReference type="Ensembl" id="ENSNFUP00015028660.1"/>
    </source>
</evidence>
<evidence type="ECO:0000256" key="5">
    <source>
        <dbReference type="ARBA" id="ARBA00022989"/>
    </source>
</evidence>
<dbReference type="PROSITE" id="PS50262">
    <property type="entry name" value="G_PROTEIN_RECEP_F1_2"/>
    <property type="match status" value="1"/>
</dbReference>
<dbReference type="Gene3D" id="1.20.1070.10">
    <property type="entry name" value="Rhodopsin 7-helix transmembrane proteins"/>
    <property type="match status" value="1"/>
</dbReference>
<evidence type="ECO:0000256" key="2">
    <source>
        <dbReference type="ARBA" id="ARBA00010663"/>
    </source>
</evidence>
<keyword evidence="5 13" id="KW-1133">Transmembrane helix</keyword>
<feature type="transmembrane region" description="Helical" evidence="13">
    <location>
        <begin position="126"/>
        <end position="146"/>
    </location>
</feature>
<organism evidence="16">
    <name type="scientific">Nothobranchius furzeri</name>
    <name type="common">Turquoise killifish</name>
    <dbReference type="NCBI Taxonomy" id="105023"/>
    <lineage>
        <taxon>Eukaryota</taxon>
        <taxon>Metazoa</taxon>
        <taxon>Chordata</taxon>
        <taxon>Craniata</taxon>
        <taxon>Vertebrata</taxon>
        <taxon>Euteleostomi</taxon>
        <taxon>Actinopterygii</taxon>
        <taxon>Neopterygii</taxon>
        <taxon>Teleostei</taxon>
        <taxon>Neoteleostei</taxon>
        <taxon>Acanthomorphata</taxon>
        <taxon>Ovalentaria</taxon>
        <taxon>Atherinomorphae</taxon>
        <taxon>Cyprinodontiformes</taxon>
        <taxon>Nothobranchiidae</taxon>
        <taxon>Nothobranchius</taxon>
    </lineage>
</organism>
<name>A0A1A8B4M9_NOTFU</name>
<gene>
    <name evidence="16" type="primary">GPR132</name>
    <name evidence="17" type="synonym">gpr184</name>
    <name evidence="15" type="ORF">G4P62_006426</name>
</gene>
<evidence type="ECO:0000256" key="6">
    <source>
        <dbReference type="ARBA" id="ARBA00023040"/>
    </source>
</evidence>
<dbReference type="GO" id="GO:0000082">
    <property type="term" value="P:G1/S transition of mitotic cell cycle"/>
    <property type="evidence" value="ECO:0007669"/>
    <property type="project" value="TreeGrafter"/>
</dbReference>
<evidence type="ECO:0000256" key="7">
    <source>
        <dbReference type="ARBA" id="ARBA00023136"/>
    </source>
</evidence>